<dbReference type="EMBL" id="JABAIM010000001">
    <property type="protein sequence ID" value="NLR74319.1"/>
    <property type="molecule type" value="Genomic_DNA"/>
</dbReference>
<proteinExistence type="predicted"/>
<evidence type="ECO:0000256" key="1">
    <source>
        <dbReference type="SAM" id="SignalP"/>
    </source>
</evidence>
<name>A0A847SAF7_9NEIS</name>
<dbReference type="AlphaFoldDB" id="A0A847SAF7"/>
<sequence length="164" mass="17937">MPRLLPIALLLCALSAHAESWARVGEHSRVDLAALKYRNASVIYPIRWDNPDDANDYLFIEVATDCKSTLTRFPRLYLHRPDGPTGFHKPHDALVQPIRLGWGRGAPLPPVTRPVKLALGSELGFLSRKLCAGGADAASIENALFPPPLVDIMPYEPPKAASVP</sequence>
<keyword evidence="1" id="KW-0732">Signal</keyword>
<feature type="chain" id="PRO_5032271601" evidence="1">
    <location>
        <begin position="19"/>
        <end position="164"/>
    </location>
</feature>
<gene>
    <name evidence="2" type="ORF">HF682_04015</name>
</gene>
<dbReference type="Proteomes" id="UP000587991">
    <property type="component" value="Unassembled WGS sequence"/>
</dbReference>
<dbReference type="RefSeq" id="WP_168875941.1">
    <property type="nucleotide sequence ID" value="NZ_JABAIM010000001.1"/>
</dbReference>
<reference evidence="2 3" key="1">
    <citation type="submission" date="2020-04" db="EMBL/GenBank/DDBJ databases">
        <title>Draft genome of Leeia sp. IMCC25680.</title>
        <authorList>
            <person name="Song J."/>
            <person name="Cho J.-C."/>
        </authorList>
    </citation>
    <scope>NUCLEOTIDE SEQUENCE [LARGE SCALE GENOMIC DNA]</scope>
    <source>
        <strain evidence="2 3">IMCC25680</strain>
    </source>
</reference>
<organism evidence="2 3">
    <name type="scientific">Leeia aquatica</name>
    <dbReference type="NCBI Taxonomy" id="2725557"/>
    <lineage>
        <taxon>Bacteria</taxon>
        <taxon>Pseudomonadati</taxon>
        <taxon>Pseudomonadota</taxon>
        <taxon>Betaproteobacteria</taxon>
        <taxon>Neisseriales</taxon>
        <taxon>Leeiaceae</taxon>
        <taxon>Leeia</taxon>
    </lineage>
</organism>
<comment type="caution">
    <text evidence="2">The sequence shown here is derived from an EMBL/GenBank/DDBJ whole genome shotgun (WGS) entry which is preliminary data.</text>
</comment>
<protein>
    <submittedName>
        <fullName evidence="2">Uncharacterized protein</fullName>
    </submittedName>
</protein>
<feature type="signal peptide" evidence="1">
    <location>
        <begin position="1"/>
        <end position="18"/>
    </location>
</feature>
<evidence type="ECO:0000313" key="2">
    <source>
        <dbReference type="EMBL" id="NLR74319.1"/>
    </source>
</evidence>
<evidence type="ECO:0000313" key="3">
    <source>
        <dbReference type="Proteomes" id="UP000587991"/>
    </source>
</evidence>
<accession>A0A847SAF7</accession>
<keyword evidence="3" id="KW-1185">Reference proteome</keyword>